<keyword evidence="8 11" id="KW-1133">Transmembrane helix</keyword>
<dbReference type="GO" id="GO:0006011">
    <property type="term" value="P:UDP-alpha-D-glucose metabolic process"/>
    <property type="evidence" value="ECO:0007669"/>
    <property type="project" value="InterPro"/>
</dbReference>
<evidence type="ECO:0000256" key="4">
    <source>
        <dbReference type="ARBA" id="ARBA00022676"/>
    </source>
</evidence>
<dbReference type="UniPathway" id="UPA00694"/>
<evidence type="ECO:0000256" key="1">
    <source>
        <dbReference type="ARBA" id="ARBA00004429"/>
    </source>
</evidence>
<keyword evidence="5 11" id="KW-0808">Transferase</keyword>
<evidence type="ECO:0000259" key="13">
    <source>
        <dbReference type="Pfam" id="PF07238"/>
    </source>
</evidence>
<evidence type="ECO:0000256" key="8">
    <source>
        <dbReference type="ARBA" id="ARBA00022989"/>
    </source>
</evidence>
<feature type="transmembrane region" description="Helical" evidence="11">
    <location>
        <begin position="407"/>
        <end position="428"/>
    </location>
</feature>
<evidence type="ECO:0000256" key="5">
    <source>
        <dbReference type="ARBA" id="ARBA00022679"/>
    </source>
</evidence>
<dbReference type="CDD" id="cd06421">
    <property type="entry name" value="CESA_CelA_like"/>
    <property type="match status" value="1"/>
</dbReference>
<evidence type="ECO:0000256" key="3">
    <source>
        <dbReference type="ARBA" id="ARBA00022519"/>
    </source>
</evidence>
<evidence type="ECO:0000256" key="10">
    <source>
        <dbReference type="ARBA" id="ARBA00048682"/>
    </source>
</evidence>
<dbReference type="Gene3D" id="2.40.10.220">
    <property type="entry name" value="predicted glycosyltransferase like domains"/>
    <property type="match status" value="1"/>
</dbReference>
<keyword evidence="9 11" id="KW-0472">Membrane</keyword>
<dbReference type="GO" id="GO:0005886">
    <property type="term" value="C:plasma membrane"/>
    <property type="evidence" value="ECO:0007669"/>
    <property type="project" value="UniProtKB-SubCell"/>
</dbReference>
<feature type="transmembrane region" description="Helical" evidence="11">
    <location>
        <begin position="9"/>
        <end position="29"/>
    </location>
</feature>
<comment type="catalytic activity">
    <reaction evidence="10 11">
        <text>[(1-&gt;4)-beta-D-glucosyl](n) + UDP-alpha-D-glucose = [(1-&gt;4)-beta-D-glucosyl](n+1) + UDP + H(+)</text>
        <dbReference type="Rhea" id="RHEA:19929"/>
        <dbReference type="Rhea" id="RHEA-COMP:10033"/>
        <dbReference type="Rhea" id="RHEA-COMP:10034"/>
        <dbReference type="ChEBI" id="CHEBI:15378"/>
        <dbReference type="ChEBI" id="CHEBI:18246"/>
        <dbReference type="ChEBI" id="CHEBI:58223"/>
        <dbReference type="ChEBI" id="CHEBI:58885"/>
        <dbReference type="EC" id="2.4.1.12"/>
    </reaction>
</comment>
<dbReference type="PANTHER" id="PTHR43867">
    <property type="entry name" value="CELLULOSE SYNTHASE CATALYTIC SUBUNIT A [UDP-FORMING]"/>
    <property type="match status" value="1"/>
</dbReference>
<dbReference type="InterPro" id="IPR029044">
    <property type="entry name" value="Nucleotide-diphossugar_trans"/>
</dbReference>
<dbReference type="EMBL" id="BSOZ01000018">
    <property type="protein sequence ID" value="GLS04453.1"/>
    <property type="molecule type" value="Genomic_DNA"/>
</dbReference>
<evidence type="ECO:0000256" key="11">
    <source>
        <dbReference type="RuleBase" id="RU365020"/>
    </source>
</evidence>
<feature type="transmembrane region" description="Helical" evidence="11">
    <location>
        <begin position="516"/>
        <end position="535"/>
    </location>
</feature>
<dbReference type="SUPFAM" id="SSF141371">
    <property type="entry name" value="PilZ domain-like"/>
    <property type="match status" value="1"/>
</dbReference>
<evidence type="ECO:0000313" key="14">
    <source>
        <dbReference type="EMBL" id="BAK53935.1"/>
    </source>
</evidence>
<accession>F8WSU8</accession>
<dbReference type="GO" id="GO:0030244">
    <property type="term" value="P:cellulose biosynthetic process"/>
    <property type="evidence" value="ECO:0007669"/>
    <property type="project" value="UniProtKB-KW"/>
</dbReference>
<evidence type="ECO:0000256" key="2">
    <source>
        <dbReference type="ARBA" id="ARBA00022475"/>
    </source>
</evidence>
<protein>
    <recommendedName>
        <fullName evidence="11">Cellulose synthase catalytic subunit [UDP-forming]</fullName>
        <ecNumber evidence="11">2.4.1.12</ecNumber>
    </recommendedName>
</protein>
<reference evidence="16" key="3">
    <citation type="journal article" date="2019" name="Int. J. Syst. Evol. Microbiol.">
        <title>The Global Catalogue of Microorganisms (GCM) 10K type strain sequencing project: providing services to taxonomists for standard genome sequencing and annotation.</title>
        <authorList>
            <consortium name="The Broad Institute Genomics Platform"/>
            <consortium name="The Broad Institute Genome Sequencing Center for Infectious Disease"/>
            <person name="Wu L."/>
            <person name="Ma J."/>
        </authorList>
    </citation>
    <scope>NUCLEOTIDE SEQUENCE [LARGE SCALE GENOMIC DNA]</scope>
    <source>
        <strain evidence="16">NBRC 104970</strain>
    </source>
</reference>
<dbReference type="Proteomes" id="UP001156836">
    <property type="component" value="Unassembled WGS sequence"/>
</dbReference>
<feature type="transmembrane region" description="Helical" evidence="11">
    <location>
        <begin position="35"/>
        <end position="52"/>
    </location>
</feature>
<dbReference type="InterPro" id="IPR001173">
    <property type="entry name" value="Glyco_trans_2-like"/>
</dbReference>
<feature type="transmembrane region" description="Helical" evidence="11">
    <location>
        <begin position="440"/>
        <end position="459"/>
    </location>
</feature>
<dbReference type="PRINTS" id="PR01439">
    <property type="entry name" value="CELLSNTHASEA"/>
</dbReference>
<keyword evidence="16" id="KW-1185">Reference proteome</keyword>
<keyword evidence="2 11" id="KW-1003">Cell membrane</keyword>
<dbReference type="Gene3D" id="3.90.550.10">
    <property type="entry name" value="Spore Coat Polysaccharide Biosynthesis Protein SpsA, Chain A"/>
    <property type="match status" value="1"/>
</dbReference>
<reference evidence="14" key="1">
    <citation type="journal article" date="2012" name="J. Biosci. Bioeng.">
        <title>Isolation of genes coding for chitin-degrading enzymes in the novel chitinolytic bacterium, Chitiniphilus shinanonensis, and characterization of a gene coding for a family 19 chitinase.</title>
        <authorList>
            <person name="Huang L."/>
            <person name="Garbulewska E."/>
            <person name="Sato K."/>
            <person name="Kato Y."/>
            <person name="Nogawa M."/>
            <person name="Taguchi G."/>
            <person name="Shimosaka M."/>
        </authorList>
    </citation>
    <scope>NUCLEOTIDE SEQUENCE</scope>
    <source>
        <strain evidence="14">SAY3</strain>
    </source>
</reference>
<reference evidence="15" key="2">
    <citation type="journal article" date="2014" name="Int. J. Syst. Evol. Microbiol.">
        <title>Complete genome of a new Firmicutes species belonging to the dominant human colonic microbiota ('Ruminococcus bicirculans') reveals two chromosomes and a selective capacity to utilize plant glucans.</title>
        <authorList>
            <consortium name="NISC Comparative Sequencing Program"/>
            <person name="Wegmann U."/>
            <person name="Louis P."/>
            <person name="Goesmann A."/>
            <person name="Henrissat B."/>
            <person name="Duncan S.H."/>
            <person name="Flint H.J."/>
        </authorList>
    </citation>
    <scope>NUCLEOTIDE SEQUENCE</scope>
    <source>
        <strain evidence="15">NBRC 104970</strain>
    </source>
</reference>
<dbReference type="InterPro" id="IPR009875">
    <property type="entry name" value="PilZ_domain"/>
</dbReference>
<feature type="domain" description="PilZ" evidence="13">
    <location>
        <begin position="570"/>
        <end position="674"/>
    </location>
</feature>
<dbReference type="SUPFAM" id="SSF53448">
    <property type="entry name" value="Nucleotide-diphospho-sugar transferases"/>
    <property type="match status" value="1"/>
</dbReference>
<gene>
    <name evidence="14" type="primary">cscQ</name>
    <name evidence="15" type="synonym">bcsA</name>
    <name evidence="15" type="ORF">GCM10007860_16000</name>
</gene>
<dbReference type="Pfam" id="PF00535">
    <property type="entry name" value="Glycos_transf_2"/>
    <property type="match status" value="1"/>
</dbReference>
<comment type="pathway">
    <text evidence="11">Glycan metabolism; bacterial cellulose biosynthesis.</text>
</comment>
<dbReference type="Pfam" id="PF07238">
    <property type="entry name" value="PilZ"/>
    <property type="match status" value="1"/>
</dbReference>
<evidence type="ECO:0000256" key="9">
    <source>
        <dbReference type="ARBA" id="ARBA00023136"/>
    </source>
</evidence>
<organism evidence="14">
    <name type="scientific">Chitiniphilus shinanonensis</name>
    <dbReference type="NCBI Taxonomy" id="553088"/>
    <lineage>
        <taxon>Bacteria</taxon>
        <taxon>Pseudomonadati</taxon>
        <taxon>Pseudomonadota</taxon>
        <taxon>Betaproteobacteria</taxon>
        <taxon>Neisseriales</taxon>
        <taxon>Chitinibacteraceae</taxon>
        <taxon>Chitiniphilus</taxon>
    </lineage>
</organism>
<evidence type="ECO:0000256" key="6">
    <source>
        <dbReference type="ARBA" id="ARBA00022692"/>
    </source>
</evidence>
<dbReference type="GO" id="GO:0035438">
    <property type="term" value="F:cyclic-di-GMP binding"/>
    <property type="evidence" value="ECO:0007669"/>
    <property type="project" value="InterPro"/>
</dbReference>
<evidence type="ECO:0000313" key="16">
    <source>
        <dbReference type="Proteomes" id="UP001156836"/>
    </source>
</evidence>
<dbReference type="InterPro" id="IPR003919">
    <property type="entry name" value="Cell_synth_A"/>
</dbReference>
<comment type="cofactor">
    <cofactor evidence="11">
        <name>Mg(2+)</name>
        <dbReference type="ChEBI" id="CHEBI:18420"/>
    </cofactor>
</comment>
<keyword evidence="3 11" id="KW-0997">Cell inner membrane</keyword>
<dbReference type="GO" id="GO:0016760">
    <property type="term" value="F:cellulose synthase (UDP-forming) activity"/>
    <property type="evidence" value="ECO:0007669"/>
    <property type="project" value="UniProtKB-EC"/>
</dbReference>
<name>F8WSU8_9NEIS</name>
<dbReference type="RefSeq" id="WP_018747393.1">
    <property type="nucleotide sequence ID" value="NZ_BSOZ01000018.1"/>
</dbReference>
<dbReference type="EMBL" id="AB649131">
    <property type="protein sequence ID" value="BAK53935.1"/>
    <property type="molecule type" value="Genomic_DNA"/>
</dbReference>
<feature type="domain" description="Glycosyltransferase 2-like" evidence="12">
    <location>
        <begin position="136"/>
        <end position="324"/>
    </location>
</feature>
<comment type="subcellular location">
    <subcellularLocation>
        <location evidence="1">Cell inner membrane</location>
        <topology evidence="1">Multi-pass membrane protein</topology>
    </subcellularLocation>
</comment>
<keyword evidence="11" id="KW-0973">c-di-GMP</keyword>
<dbReference type="PANTHER" id="PTHR43867:SF2">
    <property type="entry name" value="CELLULOSE SYNTHASE CATALYTIC SUBUNIT A [UDP-FORMING]"/>
    <property type="match status" value="1"/>
</dbReference>
<proteinExistence type="predicted"/>
<dbReference type="InterPro" id="IPR050321">
    <property type="entry name" value="Glycosyltr_2/OpgH_subfam"/>
</dbReference>
<reference evidence="15" key="4">
    <citation type="submission" date="2023-01" db="EMBL/GenBank/DDBJ databases">
        <title>Draft genome sequence of Chitiniphilus shinanonensis strain NBRC 104970.</title>
        <authorList>
            <person name="Sun Q."/>
            <person name="Mori K."/>
        </authorList>
    </citation>
    <scope>NUCLEOTIDE SEQUENCE</scope>
    <source>
        <strain evidence="15">NBRC 104970</strain>
    </source>
</reference>
<evidence type="ECO:0000256" key="7">
    <source>
        <dbReference type="ARBA" id="ARBA00022916"/>
    </source>
</evidence>
<dbReference type="AlphaFoldDB" id="F8WSU8"/>
<keyword evidence="4 11" id="KW-0328">Glycosyltransferase</keyword>
<dbReference type="EC" id="2.4.1.12" evidence="11"/>
<sequence length="756" mass="84612">MRLSARPSLAVLAALTVTATLLLLVSIPIDTLSQLVFACTCLVTLFVLRKLGHLPRSRLFFMMLAAFLTLRYLYWRTTSTIEYHGVADLIAALLLYCAELYGIVVALLGMFVNVRPLRRQPVPLPADSAAWPTVDVFIPTYNESPDLLEITLRAARNLRYPQDKLRVYLLDDGGTAQKRAQNDTLKAIAANVRRMQLTEMAKRHGAHYISRERNEHAKAGNINAALKVSRGDLVAIFDADHVPTVDFLEQTVGFFVADPKMFLVQTPHFFINPDPIEKNLQMFGEMPSENEMFYSVIQHGLDFWNAAFFCGSAAVLRRSCLEEVGGIQGGSITEDAETALALHARGYNSAYLGVPMISGLQPETFSGFVTQRVRWAQGMVQIFLMQNPLLLKGLTLPQRLCYFSSTFFWFFGFARVMFLLAPLAYLIGGLHIYDATFTEFLAYTVPHVIGVMLVSDYLFGKVRWAFVSELYELLQSFFSLPGIIQVLKNPRAPTFNVTPKGEQLDEDFISRLAGPFYLVYLLVLAGFGFAAWRYATVPLERGVVLITLAWNCFNLLLLNAALGALFERRQRRGTPRMPADLPAELVLYQHGEPLHCQIDDLSGTGARLVLTPGVMPRVRTSAKAFLAVHNPALSRFSHLRVQIQNERRLDDGSVALGVAFTEVQPELLAEVVALAHGDSSRWQSYRRARARQIGIGASLVRLGWLGARYAFDHSRAIVDAALGYLRDNLLHYGRLLGRHLRRQGVELITWISGAPR</sequence>
<feature type="transmembrane region" description="Helical" evidence="11">
    <location>
        <begin position="541"/>
        <end position="566"/>
    </location>
</feature>
<keyword evidence="7 11" id="KW-0135">Cellulose biosynthesis</keyword>
<keyword evidence="6 11" id="KW-0812">Transmembrane</keyword>
<feature type="transmembrane region" description="Helical" evidence="11">
    <location>
        <begin position="89"/>
        <end position="112"/>
    </location>
</feature>
<evidence type="ECO:0000313" key="15">
    <source>
        <dbReference type="EMBL" id="GLS04453.1"/>
    </source>
</evidence>
<evidence type="ECO:0000259" key="12">
    <source>
        <dbReference type="Pfam" id="PF00535"/>
    </source>
</evidence>
<dbReference type="NCBIfam" id="TIGR03030">
    <property type="entry name" value="CelA"/>
    <property type="match status" value="1"/>
</dbReference>
<feature type="transmembrane region" description="Helical" evidence="11">
    <location>
        <begin position="59"/>
        <end position="77"/>
    </location>
</feature>
<comment type="function">
    <text evidence="11">Catalytic subunit of cellulose synthase. It polymerizes uridine 5'-diphosphate glucose to cellulose.</text>
</comment>